<accession>A0ABS5ZKL8</accession>
<organism evidence="2 3">
    <name type="scientific">Zooshikella harenae</name>
    <dbReference type="NCBI Taxonomy" id="2827238"/>
    <lineage>
        <taxon>Bacteria</taxon>
        <taxon>Pseudomonadati</taxon>
        <taxon>Pseudomonadota</taxon>
        <taxon>Gammaproteobacteria</taxon>
        <taxon>Oceanospirillales</taxon>
        <taxon>Zooshikellaceae</taxon>
        <taxon>Zooshikella</taxon>
    </lineage>
</organism>
<keyword evidence="1" id="KW-0472">Membrane</keyword>
<gene>
    <name evidence="2" type="ORF">KCG35_25695</name>
</gene>
<sequence>CIFWQWASSLILRFNPLYYCVPTTITLLALTFFVLKYIDFSSKILIYFTGMFFGLVCGVVFNILPEALLNQYFFQQLYTQISRSIIELVAGLLYFSIVLGGWLQGLIYCFLLKIIKE</sequence>
<protein>
    <submittedName>
        <fullName evidence="2">Uncharacterized protein</fullName>
    </submittedName>
</protein>
<reference evidence="2 3" key="1">
    <citation type="submission" date="2021-04" db="EMBL/GenBank/DDBJ databases">
        <authorList>
            <person name="Pira H."/>
            <person name="Risdian C."/>
            <person name="Wink J."/>
        </authorList>
    </citation>
    <scope>NUCLEOTIDE SEQUENCE [LARGE SCALE GENOMIC DNA]</scope>
    <source>
        <strain evidence="2 3">WH53</strain>
    </source>
</reference>
<feature type="non-terminal residue" evidence="2">
    <location>
        <position position="1"/>
    </location>
</feature>
<feature type="transmembrane region" description="Helical" evidence="1">
    <location>
        <begin position="16"/>
        <end position="35"/>
    </location>
</feature>
<evidence type="ECO:0000313" key="3">
    <source>
        <dbReference type="Proteomes" id="UP000690515"/>
    </source>
</evidence>
<comment type="caution">
    <text evidence="2">The sequence shown here is derived from an EMBL/GenBank/DDBJ whole genome shotgun (WGS) entry which is preliminary data.</text>
</comment>
<keyword evidence="3" id="KW-1185">Reference proteome</keyword>
<evidence type="ECO:0000313" key="2">
    <source>
        <dbReference type="EMBL" id="MBU2714448.1"/>
    </source>
</evidence>
<name>A0ABS5ZKL8_9GAMM</name>
<dbReference type="EMBL" id="JAGSOY010000288">
    <property type="protein sequence ID" value="MBU2714448.1"/>
    <property type="molecule type" value="Genomic_DNA"/>
</dbReference>
<feature type="transmembrane region" description="Helical" evidence="1">
    <location>
        <begin position="84"/>
        <end position="111"/>
    </location>
</feature>
<dbReference type="Proteomes" id="UP000690515">
    <property type="component" value="Unassembled WGS sequence"/>
</dbReference>
<feature type="transmembrane region" description="Helical" evidence="1">
    <location>
        <begin position="44"/>
        <end position="64"/>
    </location>
</feature>
<proteinExistence type="predicted"/>
<keyword evidence="1" id="KW-1133">Transmembrane helix</keyword>
<keyword evidence="1" id="KW-0812">Transmembrane</keyword>
<dbReference type="RefSeq" id="WP_215822710.1">
    <property type="nucleotide sequence ID" value="NZ_JAGSOY010000288.1"/>
</dbReference>
<evidence type="ECO:0000256" key="1">
    <source>
        <dbReference type="SAM" id="Phobius"/>
    </source>
</evidence>